<comment type="caution">
    <text evidence="1">The sequence shown here is derived from an EMBL/GenBank/DDBJ whole genome shotgun (WGS) entry which is preliminary data.</text>
</comment>
<evidence type="ECO:0000313" key="1">
    <source>
        <dbReference type="EMBL" id="GAA4094064.1"/>
    </source>
</evidence>
<sequence length="46" mass="5052">MLAINIEERNTVVIMRVLRDLNALVLQGDDSAINSADAVYVHGIVE</sequence>
<reference evidence="2" key="1">
    <citation type="journal article" date="2019" name="Int. J. Syst. Evol. Microbiol.">
        <title>The Global Catalogue of Microorganisms (GCM) 10K type strain sequencing project: providing services to taxonomists for standard genome sequencing and annotation.</title>
        <authorList>
            <consortium name="The Broad Institute Genomics Platform"/>
            <consortium name="The Broad Institute Genome Sequencing Center for Infectious Disease"/>
            <person name="Wu L."/>
            <person name="Ma J."/>
        </authorList>
    </citation>
    <scope>NUCLEOTIDE SEQUENCE [LARGE SCALE GENOMIC DNA]</scope>
    <source>
        <strain evidence="2">JCM 17304</strain>
    </source>
</reference>
<accession>A0ABP7WQC7</accession>
<evidence type="ECO:0000313" key="2">
    <source>
        <dbReference type="Proteomes" id="UP001500392"/>
    </source>
</evidence>
<dbReference type="EMBL" id="BAABDM010000002">
    <property type="protein sequence ID" value="GAA4094064.1"/>
    <property type="molecule type" value="Genomic_DNA"/>
</dbReference>
<proteinExistence type="predicted"/>
<name>A0ABP7WQC7_9GAMM</name>
<keyword evidence="2" id="KW-1185">Reference proteome</keyword>
<gene>
    <name evidence="1" type="ORF">GCM10022414_17440</name>
</gene>
<organism evidence="1 2">
    <name type="scientific">Zhongshania borealis</name>
    <dbReference type="NCBI Taxonomy" id="889488"/>
    <lineage>
        <taxon>Bacteria</taxon>
        <taxon>Pseudomonadati</taxon>
        <taxon>Pseudomonadota</taxon>
        <taxon>Gammaproteobacteria</taxon>
        <taxon>Cellvibrionales</taxon>
        <taxon>Spongiibacteraceae</taxon>
        <taxon>Zhongshania</taxon>
    </lineage>
</organism>
<protein>
    <submittedName>
        <fullName evidence="1">Uncharacterized protein</fullName>
    </submittedName>
</protein>
<dbReference type="Proteomes" id="UP001500392">
    <property type="component" value="Unassembled WGS sequence"/>
</dbReference>